<keyword evidence="8" id="KW-0653">Protein transport</keyword>
<proteinExistence type="inferred from homology"/>
<accession>A0A7G9WE95</accession>
<protein>
    <recommendedName>
        <fullName evidence="3">Flagellar FliJ protein</fullName>
    </recommendedName>
</protein>
<evidence type="ECO:0000313" key="12">
    <source>
        <dbReference type="EMBL" id="QNO17007.1"/>
    </source>
</evidence>
<keyword evidence="4" id="KW-0813">Transport</keyword>
<evidence type="ECO:0000256" key="11">
    <source>
        <dbReference type="SAM" id="Coils"/>
    </source>
</evidence>
<evidence type="ECO:0000256" key="6">
    <source>
        <dbReference type="ARBA" id="ARBA00022500"/>
    </source>
</evidence>
<dbReference type="EMBL" id="CP060696">
    <property type="protein sequence ID" value="QNO17007.1"/>
    <property type="molecule type" value="Genomic_DNA"/>
</dbReference>
<dbReference type="InterPro" id="IPR012823">
    <property type="entry name" value="Flagell_FliJ"/>
</dbReference>
<keyword evidence="9" id="KW-0472">Membrane</keyword>
<evidence type="ECO:0000256" key="5">
    <source>
        <dbReference type="ARBA" id="ARBA00022475"/>
    </source>
</evidence>
<evidence type="ECO:0000313" key="13">
    <source>
        <dbReference type="Proteomes" id="UP000516046"/>
    </source>
</evidence>
<dbReference type="Gene3D" id="1.10.287.1700">
    <property type="match status" value="1"/>
</dbReference>
<dbReference type="KEGG" id="caml:H6X83_08525"/>
<keyword evidence="6" id="KW-0145">Chemotaxis</keyword>
<dbReference type="GO" id="GO:0015031">
    <property type="term" value="P:protein transport"/>
    <property type="evidence" value="ECO:0007669"/>
    <property type="project" value="UniProtKB-KW"/>
</dbReference>
<evidence type="ECO:0000256" key="2">
    <source>
        <dbReference type="ARBA" id="ARBA00010004"/>
    </source>
</evidence>
<comment type="similarity">
    <text evidence="2">Belongs to the FliJ family.</text>
</comment>
<keyword evidence="7" id="KW-1005">Bacterial flagellum biogenesis</keyword>
<evidence type="ECO:0000256" key="7">
    <source>
        <dbReference type="ARBA" id="ARBA00022795"/>
    </source>
</evidence>
<keyword evidence="11" id="KW-0175">Coiled coil</keyword>
<dbReference type="GO" id="GO:0005886">
    <property type="term" value="C:plasma membrane"/>
    <property type="evidence" value="ECO:0007669"/>
    <property type="project" value="UniProtKB-SubCell"/>
</dbReference>
<dbReference type="GO" id="GO:0071973">
    <property type="term" value="P:bacterial-type flagellum-dependent cell motility"/>
    <property type="evidence" value="ECO:0007669"/>
    <property type="project" value="InterPro"/>
</dbReference>
<dbReference type="InterPro" id="IPR053716">
    <property type="entry name" value="Flag_assembly_chemotaxis_eff"/>
</dbReference>
<keyword evidence="12" id="KW-0282">Flagellum</keyword>
<name>A0A7G9WE95_9FIRM</name>
<keyword evidence="10" id="KW-1006">Bacterial flagellum protein export</keyword>
<keyword evidence="5" id="KW-1003">Cell membrane</keyword>
<feature type="coiled-coil region" evidence="11">
    <location>
        <begin position="26"/>
        <end position="60"/>
    </location>
</feature>
<gene>
    <name evidence="12" type="primary">fliJ</name>
    <name evidence="12" type="ORF">H6X83_08525</name>
</gene>
<comment type="subcellular location">
    <subcellularLocation>
        <location evidence="1">Cell membrane</location>
        <topology evidence="1">Peripheral membrane protein</topology>
        <orientation evidence="1">Cytoplasmic side</orientation>
    </subcellularLocation>
</comment>
<sequence length="151" mass="17902">MKKFHFTLARMLEFKTQILDKEKDLLGSIRAKKNEIDEKIERFEQAVQELSDNLLQEQLKGITVEHLQFYSMQIENARRCLVQLRIEQLAMEQELQRQQVVVVKASQEVSSLEKLRDKQLEEFKYEEKRAGEEEMLEFVTGRLVRANKNSA</sequence>
<organism evidence="12 13">
    <name type="scientific">Caproicibacterium amylolyticum</name>
    <dbReference type="NCBI Taxonomy" id="2766537"/>
    <lineage>
        <taxon>Bacteria</taxon>
        <taxon>Bacillati</taxon>
        <taxon>Bacillota</taxon>
        <taxon>Clostridia</taxon>
        <taxon>Eubacteriales</taxon>
        <taxon>Oscillospiraceae</taxon>
        <taxon>Caproicibacterium</taxon>
    </lineage>
</organism>
<dbReference type="NCBIfam" id="TIGR02473">
    <property type="entry name" value="flagell_FliJ"/>
    <property type="match status" value="1"/>
</dbReference>
<evidence type="ECO:0000256" key="8">
    <source>
        <dbReference type="ARBA" id="ARBA00022927"/>
    </source>
</evidence>
<evidence type="ECO:0000256" key="3">
    <source>
        <dbReference type="ARBA" id="ARBA00020392"/>
    </source>
</evidence>
<dbReference type="RefSeq" id="WP_212506074.1">
    <property type="nucleotide sequence ID" value="NZ_CP060696.1"/>
</dbReference>
<evidence type="ECO:0000256" key="10">
    <source>
        <dbReference type="ARBA" id="ARBA00023225"/>
    </source>
</evidence>
<evidence type="ECO:0000256" key="1">
    <source>
        <dbReference type="ARBA" id="ARBA00004413"/>
    </source>
</evidence>
<dbReference type="Pfam" id="PF02050">
    <property type="entry name" value="FliJ"/>
    <property type="match status" value="1"/>
</dbReference>
<evidence type="ECO:0000256" key="9">
    <source>
        <dbReference type="ARBA" id="ARBA00023136"/>
    </source>
</evidence>
<dbReference type="GO" id="GO:0044781">
    <property type="term" value="P:bacterial-type flagellum organization"/>
    <property type="evidence" value="ECO:0007669"/>
    <property type="project" value="UniProtKB-KW"/>
</dbReference>
<dbReference type="Proteomes" id="UP000516046">
    <property type="component" value="Chromosome"/>
</dbReference>
<evidence type="ECO:0000256" key="4">
    <source>
        <dbReference type="ARBA" id="ARBA00022448"/>
    </source>
</evidence>
<keyword evidence="12" id="KW-0966">Cell projection</keyword>
<reference evidence="12 13" key="1">
    <citation type="submission" date="2020-08" db="EMBL/GenBank/DDBJ databases">
        <authorList>
            <person name="Ren C."/>
            <person name="Gu Y."/>
            <person name="Xu Y."/>
        </authorList>
    </citation>
    <scope>NUCLEOTIDE SEQUENCE [LARGE SCALE GENOMIC DNA]</scope>
    <source>
        <strain evidence="12 13">LBM18003</strain>
    </source>
</reference>
<keyword evidence="12" id="KW-0969">Cilium</keyword>
<keyword evidence="13" id="KW-1185">Reference proteome</keyword>
<dbReference type="GO" id="GO:0009288">
    <property type="term" value="C:bacterial-type flagellum"/>
    <property type="evidence" value="ECO:0007669"/>
    <property type="project" value="InterPro"/>
</dbReference>
<dbReference type="AlphaFoldDB" id="A0A7G9WE95"/>
<dbReference type="GO" id="GO:0006935">
    <property type="term" value="P:chemotaxis"/>
    <property type="evidence" value="ECO:0007669"/>
    <property type="project" value="UniProtKB-KW"/>
</dbReference>